<accession>A0A377AQP1</accession>
<protein>
    <submittedName>
        <fullName evidence="1">Protein</fullName>
    </submittedName>
</protein>
<dbReference type="Proteomes" id="UP000254052">
    <property type="component" value="Unassembled WGS sequence"/>
</dbReference>
<reference evidence="1 2" key="1">
    <citation type="submission" date="2018-06" db="EMBL/GenBank/DDBJ databases">
        <authorList>
            <consortium name="Pathogen Informatics"/>
            <person name="Doyle S."/>
        </authorList>
    </citation>
    <scope>NUCLEOTIDE SEQUENCE [LARGE SCALE GENOMIC DNA]</scope>
    <source>
        <strain evidence="1 2">NCTC9962</strain>
    </source>
</reference>
<proteinExistence type="predicted"/>
<sequence>MKLITSKLNLSNILIDSLDDAKVNLEKVIDSMLKTF</sequence>
<dbReference type="AlphaFoldDB" id="A0A377AQP1"/>
<organism evidence="1 2">
    <name type="scientific">Escherichia coli</name>
    <dbReference type="NCBI Taxonomy" id="562"/>
    <lineage>
        <taxon>Bacteria</taxon>
        <taxon>Pseudomonadati</taxon>
        <taxon>Pseudomonadota</taxon>
        <taxon>Gammaproteobacteria</taxon>
        <taxon>Enterobacterales</taxon>
        <taxon>Enterobacteriaceae</taxon>
        <taxon>Escherichia</taxon>
    </lineage>
</organism>
<name>A0A377AQP1_ECOLX</name>
<evidence type="ECO:0000313" key="1">
    <source>
        <dbReference type="EMBL" id="STL27926.1"/>
    </source>
</evidence>
<dbReference type="EMBL" id="UGED01000005">
    <property type="protein sequence ID" value="STL27926.1"/>
    <property type="molecule type" value="Genomic_DNA"/>
</dbReference>
<gene>
    <name evidence="1" type="primary">yjgL_3</name>
    <name evidence="1" type="ORF">NCTC9962_01691</name>
</gene>
<evidence type="ECO:0000313" key="2">
    <source>
        <dbReference type="Proteomes" id="UP000254052"/>
    </source>
</evidence>